<reference evidence="1 2" key="1">
    <citation type="submission" date="2021-03" db="EMBL/GenBank/DDBJ databases">
        <title>Genomic Encyclopedia of Type Strains, Phase IV (KMG-IV): sequencing the most valuable type-strain genomes for metagenomic binning, comparative biology and taxonomic classification.</title>
        <authorList>
            <person name="Goeker M."/>
        </authorList>
    </citation>
    <scope>NUCLEOTIDE SEQUENCE [LARGE SCALE GENOMIC DNA]</scope>
    <source>
        <strain evidence="1 2">DSM 24738</strain>
    </source>
</reference>
<organism evidence="1 2">
    <name type="scientific">Ammoniphilus resinae</name>
    <dbReference type="NCBI Taxonomy" id="861532"/>
    <lineage>
        <taxon>Bacteria</taxon>
        <taxon>Bacillati</taxon>
        <taxon>Bacillota</taxon>
        <taxon>Bacilli</taxon>
        <taxon>Bacillales</taxon>
        <taxon>Paenibacillaceae</taxon>
        <taxon>Aneurinibacillus group</taxon>
        <taxon>Ammoniphilus</taxon>
    </lineage>
</organism>
<dbReference type="RefSeq" id="WP_209809580.1">
    <property type="nucleotide sequence ID" value="NZ_JAGGKT010000003.1"/>
</dbReference>
<keyword evidence="2" id="KW-1185">Reference proteome</keyword>
<accession>A0ABS4GMZ2</accession>
<keyword evidence="1" id="KW-0966">Cell projection</keyword>
<comment type="caution">
    <text evidence="1">The sequence shown here is derived from an EMBL/GenBank/DDBJ whole genome shotgun (WGS) entry which is preliminary data.</text>
</comment>
<proteinExistence type="predicted"/>
<evidence type="ECO:0000313" key="1">
    <source>
        <dbReference type="EMBL" id="MBP1931482.1"/>
    </source>
</evidence>
<dbReference type="InterPro" id="IPR006135">
    <property type="entry name" value="T3SS_substrate_exporter"/>
</dbReference>
<dbReference type="SUPFAM" id="SSF160544">
    <property type="entry name" value="EscU C-terminal domain-like"/>
    <property type="match status" value="1"/>
</dbReference>
<protein>
    <submittedName>
        <fullName evidence="1">Flagellar biosynthesis protein</fullName>
    </submittedName>
</protein>
<sequence>MIHKTFHFDRKRAIQDQSAAIIRYNEGFDQAPMIVAQAKGNLANKIIQLAKEQNIPLQEDSQFIGNLLDMDLGDSVPPQLYSVMAEIFLMIEEITKNA</sequence>
<dbReference type="PANTHER" id="PTHR30531:SF12">
    <property type="entry name" value="FLAGELLAR BIOSYNTHETIC PROTEIN FLHB"/>
    <property type="match status" value="1"/>
</dbReference>
<dbReference type="InterPro" id="IPR029025">
    <property type="entry name" value="T3SS_substrate_exporter_C"/>
</dbReference>
<evidence type="ECO:0000313" key="2">
    <source>
        <dbReference type="Proteomes" id="UP001519343"/>
    </source>
</evidence>
<dbReference type="PANTHER" id="PTHR30531">
    <property type="entry name" value="FLAGELLAR BIOSYNTHETIC PROTEIN FLHB"/>
    <property type="match status" value="1"/>
</dbReference>
<keyword evidence="1" id="KW-0282">Flagellum</keyword>
<dbReference type="EMBL" id="JAGGKT010000003">
    <property type="protein sequence ID" value="MBP1931482.1"/>
    <property type="molecule type" value="Genomic_DNA"/>
</dbReference>
<dbReference type="Gene3D" id="3.40.1690.10">
    <property type="entry name" value="secretion proteins EscU"/>
    <property type="match status" value="1"/>
</dbReference>
<keyword evidence="1" id="KW-0969">Cilium</keyword>
<name>A0ABS4GMZ2_9BACL</name>
<dbReference type="Pfam" id="PF01312">
    <property type="entry name" value="Bac_export_2"/>
    <property type="match status" value="1"/>
</dbReference>
<dbReference type="Proteomes" id="UP001519343">
    <property type="component" value="Unassembled WGS sequence"/>
</dbReference>
<gene>
    <name evidence="1" type="ORF">J2Z37_001483</name>
</gene>